<dbReference type="InterPro" id="IPR000734">
    <property type="entry name" value="TAG_lipase"/>
</dbReference>
<organism evidence="7 8">
    <name type="scientific">Hypsibius exemplaris</name>
    <name type="common">Freshwater tardigrade</name>
    <dbReference type="NCBI Taxonomy" id="2072580"/>
    <lineage>
        <taxon>Eukaryota</taxon>
        <taxon>Metazoa</taxon>
        <taxon>Ecdysozoa</taxon>
        <taxon>Tardigrada</taxon>
        <taxon>Eutardigrada</taxon>
        <taxon>Parachela</taxon>
        <taxon>Hypsibioidea</taxon>
        <taxon>Hypsibiidae</taxon>
        <taxon>Hypsibius</taxon>
    </lineage>
</organism>
<comment type="subcellular location">
    <subcellularLocation>
        <location evidence="1">Secreted</location>
    </subcellularLocation>
</comment>
<protein>
    <submittedName>
        <fullName evidence="7">Pancreatic lipase-related protein 2</fullName>
    </submittedName>
</protein>
<comment type="caution">
    <text evidence="7">The sequence shown here is derived from an EMBL/GenBank/DDBJ whole genome shotgun (WGS) entry which is preliminary data.</text>
</comment>
<evidence type="ECO:0000256" key="5">
    <source>
        <dbReference type="SAM" id="SignalP"/>
    </source>
</evidence>
<evidence type="ECO:0000256" key="1">
    <source>
        <dbReference type="ARBA" id="ARBA00004613"/>
    </source>
</evidence>
<evidence type="ECO:0000256" key="4">
    <source>
        <dbReference type="RuleBase" id="RU004262"/>
    </source>
</evidence>
<feature type="chain" id="PRO_5012867911" evidence="5">
    <location>
        <begin position="20"/>
        <end position="555"/>
    </location>
</feature>
<keyword evidence="8" id="KW-1185">Reference proteome</keyword>
<feature type="domain" description="Lipase" evidence="6">
    <location>
        <begin position="100"/>
        <end position="397"/>
    </location>
</feature>
<proteinExistence type="inferred from homology"/>
<sequence>MALLLTAFWLTVVINLTTAYTTSSSSSEVANTLTTNTSVISNTTIPVRTDANVEGLLPDILTSMMAYNAAQAARAPPPPGAAAAAPAPFSKTRWIEKEMVCYGELGCFSRVGNFSNLGKLPEMPEYVKTAFLLFTAAEQLVPEYLNYSDPSSIRSSKFRAGQPTVIVIHGFQESSKAGWISQFQATIFMKFPLANFIVTDWQIGARRPDYWRAAANTQLTAAQIAKLLSVINNVTGTSMEQVHLIGFSLGGQVAGLTSRKLVEFGLCRVGRITALDPAGPIFEGAHPDGRLDKGDGDFVQAIHGNGASLLQGAFGMVERVGHRDFYPNGGQFQPGCPEGLWDSITGSIANIGEASTTVSCNHFRATAYVLEAQNSTCRFPSFPCASYAKFLTGECFANKPTVLDIFAQPVSCNESLYSLTNADPNYCANIVRVTATVAETSPNKKGSLILKLQKPSPSHPTPTYKTLEETEFLSGKTFQDIIVGRLRLEDFANATLEYARSCRRFWPCRDNTQVNLKSFTVEEIGGQQRISCGNLTLPQGVSTNPLNSCLLNKKF</sequence>
<dbReference type="OrthoDB" id="199913at2759"/>
<dbReference type="AlphaFoldDB" id="A0A1W0WP31"/>
<dbReference type="CDD" id="cd00707">
    <property type="entry name" value="Pancreat_lipase_like"/>
    <property type="match status" value="1"/>
</dbReference>
<dbReference type="SUPFAM" id="SSF53474">
    <property type="entry name" value="alpha/beta-Hydrolases"/>
    <property type="match status" value="1"/>
</dbReference>
<evidence type="ECO:0000313" key="7">
    <source>
        <dbReference type="EMBL" id="OQV16971.1"/>
    </source>
</evidence>
<accession>A0A1W0WP31</accession>
<keyword evidence="3" id="KW-0964">Secreted</keyword>
<dbReference type="PANTHER" id="PTHR11610:SF186">
    <property type="entry name" value="FI22312P1"/>
    <property type="match status" value="1"/>
</dbReference>
<evidence type="ECO:0000259" key="6">
    <source>
        <dbReference type="Pfam" id="PF00151"/>
    </source>
</evidence>
<dbReference type="InterPro" id="IPR013818">
    <property type="entry name" value="Lipase"/>
</dbReference>
<evidence type="ECO:0000256" key="2">
    <source>
        <dbReference type="ARBA" id="ARBA00010701"/>
    </source>
</evidence>
<evidence type="ECO:0000313" key="8">
    <source>
        <dbReference type="Proteomes" id="UP000192578"/>
    </source>
</evidence>
<dbReference type="GO" id="GO:0016298">
    <property type="term" value="F:lipase activity"/>
    <property type="evidence" value="ECO:0007669"/>
    <property type="project" value="InterPro"/>
</dbReference>
<dbReference type="GO" id="GO:0016042">
    <property type="term" value="P:lipid catabolic process"/>
    <property type="evidence" value="ECO:0007669"/>
    <property type="project" value="TreeGrafter"/>
</dbReference>
<dbReference type="PRINTS" id="PR00821">
    <property type="entry name" value="TAGLIPASE"/>
</dbReference>
<dbReference type="PANTHER" id="PTHR11610">
    <property type="entry name" value="LIPASE"/>
    <property type="match status" value="1"/>
</dbReference>
<gene>
    <name evidence="7" type="ORF">BV898_08976</name>
</gene>
<dbReference type="Pfam" id="PF00151">
    <property type="entry name" value="Lipase"/>
    <property type="match status" value="1"/>
</dbReference>
<comment type="similarity">
    <text evidence="2 4">Belongs to the AB hydrolase superfamily. Lipase family.</text>
</comment>
<keyword evidence="5" id="KW-0732">Signal</keyword>
<reference evidence="8" key="1">
    <citation type="submission" date="2017-01" db="EMBL/GenBank/DDBJ databases">
        <title>Comparative genomics of anhydrobiosis in the tardigrade Hypsibius dujardini.</title>
        <authorList>
            <person name="Yoshida Y."/>
            <person name="Koutsovoulos G."/>
            <person name="Laetsch D."/>
            <person name="Stevens L."/>
            <person name="Kumar S."/>
            <person name="Horikawa D."/>
            <person name="Ishino K."/>
            <person name="Komine S."/>
            <person name="Tomita M."/>
            <person name="Blaxter M."/>
            <person name="Arakawa K."/>
        </authorList>
    </citation>
    <scope>NUCLEOTIDE SEQUENCE [LARGE SCALE GENOMIC DNA]</scope>
    <source>
        <strain evidence="8">Z151</strain>
    </source>
</reference>
<name>A0A1W0WP31_HYPEX</name>
<dbReference type="InterPro" id="IPR029058">
    <property type="entry name" value="AB_hydrolase_fold"/>
</dbReference>
<dbReference type="InterPro" id="IPR033906">
    <property type="entry name" value="Lipase_N"/>
</dbReference>
<feature type="signal peptide" evidence="5">
    <location>
        <begin position="1"/>
        <end position="19"/>
    </location>
</feature>
<dbReference type="Proteomes" id="UP000192578">
    <property type="component" value="Unassembled WGS sequence"/>
</dbReference>
<dbReference type="GO" id="GO:0005615">
    <property type="term" value="C:extracellular space"/>
    <property type="evidence" value="ECO:0007669"/>
    <property type="project" value="TreeGrafter"/>
</dbReference>
<dbReference type="EMBL" id="MTYJ01000068">
    <property type="protein sequence ID" value="OQV16971.1"/>
    <property type="molecule type" value="Genomic_DNA"/>
</dbReference>
<dbReference type="Gene3D" id="3.40.50.1820">
    <property type="entry name" value="alpha/beta hydrolase"/>
    <property type="match status" value="1"/>
</dbReference>
<evidence type="ECO:0000256" key="3">
    <source>
        <dbReference type="ARBA" id="ARBA00022525"/>
    </source>
</evidence>